<dbReference type="Proteomes" id="UP000584642">
    <property type="component" value="Unassembled WGS sequence"/>
</dbReference>
<keyword evidence="9" id="KW-1185">Reference proteome</keyword>
<dbReference type="HAMAP" id="MF_00258">
    <property type="entry name" value="Glu_racemase"/>
    <property type="match status" value="1"/>
</dbReference>
<dbReference type="Gene3D" id="3.40.50.1860">
    <property type="match status" value="2"/>
</dbReference>
<dbReference type="SUPFAM" id="SSF53681">
    <property type="entry name" value="Aspartate/glutamate racemase"/>
    <property type="match status" value="2"/>
</dbReference>
<comment type="pathway">
    <text evidence="7">Cell wall biogenesis; peptidoglycan biosynthesis.</text>
</comment>
<accession>A0ABX2TJ72</accession>
<evidence type="ECO:0000256" key="7">
    <source>
        <dbReference type="HAMAP-Rule" id="MF_00258"/>
    </source>
</evidence>
<dbReference type="InterPro" id="IPR004391">
    <property type="entry name" value="Glu_race"/>
</dbReference>
<comment type="similarity">
    <text evidence="7">Belongs to the aspartate/glutamate racemases family.</text>
</comment>
<keyword evidence="5 7" id="KW-0413">Isomerase</keyword>
<feature type="binding site" evidence="7">
    <location>
        <begin position="37"/>
        <end position="38"/>
    </location>
    <ligand>
        <name>substrate</name>
    </ligand>
</feature>
<evidence type="ECO:0000256" key="5">
    <source>
        <dbReference type="ARBA" id="ARBA00023235"/>
    </source>
</evidence>
<gene>
    <name evidence="7" type="primary">murI</name>
    <name evidence="8" type="ORF">HND93_23560</name>
</gene>
<feature type="binding site" evidence="7">
    <location>
        <begin position="200"/>
        <end position="201"/>
    </location>
    <ligand>
        <name>substrate</name>
    </ligand>
</feature>
<feature type="binding site" evidence="7">
    <location>
        <begin position="69"/>
        <end position="70"/>
    </location>
    <ligand>
        <name>substrate</name>
    </ligand>
</feature>
<proteinExistence type="inferred from homology"/>
<comment type="caution">
    <text evidence="8">The sequence shown here is derived from an EMBL/GenBank/DDBJ whole genome shotgun (WGS) entry which is preliminary data.</text>
</comment>
<sequence length="282" mass="30604">MGVFDSGHGGLTVLRALVDAQPRRPFVFLGDHAHAPYGRRSNEDIHGLTRAGVEALFAQGCRLVVVACNTAAAVALRRLQQEWLPHAYPGRNVLGVLVPMVEAITRVPWMVQEPPVDRMHEPRTVGVFATVPTVSSGSFPREIGKRAPHVRVVQQACPELVPLIEEGAPDAVLGPVVRGYVAEMLERADGVPDAFVLGCTHYPLVAHLFAEALPAGAEIFDQPALTARSLEHYLERHPDYAPELHTHPAPLRFLTTGDAERVGALAGRFFGGTTPFQRITHG</sequence>
<dbReference type="EC" id="5.1.1.3" evidence="2 7"/>
<dbReference type="InterPro" id="IPR001920">
    <property type="entry name" value="Asp/Glu_race"/>
</dbReference>
<dbReference type="PANTHER" id="PTHR21198:SF2">
    <property type="entry name" value="GLUTAMATE RACEMASE"/>
    <property type="match status" value="1"/>
</dbReference>
<evidence type="ECO:0000256" key="2">
    <source>
        <dbReference type="ARBA" id="ARBA00013090"/>
    </source>
</evidence>
<feature type="active site" description="Proton donor/acceptor" evidence="7">
    <location>
        <position position="68"/>
    </location>
</feature>
<evidence type="ECO:0000256" key="3">
    <source>
        <dbReference type="ARBA" id="ARBA00022960"/>
    </source>
</evidence>
<evidence type="ECO:0000313" key="9">
    <source>
        <dbReference type="Proteomes" id="UP000584642"/>
    </source>
</evidence>
<keyword evidence="4 7" id="KW-0573">Peptidoglycan synthesis</keyword>
<evidence type="ECO:0000313" key="8">
    <source>
        <dbReference type="EMBL" id="NYZ22700.1"/>
    </source>
</evidence>
<evidence type="ECO:0000256" key="6">
    <source>
        <dbReference type="ARBA" id="ARBA00023316"/>
    </source>
</evidence>
<dbReference type="Pfam" id="PF01177">
    <property type="entry name" value="Asp_Glu_race"/>
    <property type="match status" value="1"/>
</dbReference>
<organism evidence="8 9">
    <name type="scientific">Azospirillum oleiclasticum</name>
    <dbReference type="NCBI Taxonomy" id="2735135"/>
    <lineage>
        <taxon>Bacteria</taxon>
        <taxon>Pseudomonadati</taxon>
        <taxon>Pseudomonadota</taxon>
        <taxon>Alphaproteobacteria</taxon>
        <taxon>Rhodospirillales</taxon>
        <taxon>Azospirillaceae</taxon>
        <taxon>Azospirillum</taxon>
    </lineage>
</organism>
<dbReference type="EMBL" id="JABFDB010000021">
    <property type="protein sequence ID" value="NYZ22700.1"/>
    <property type="molecule type" value="Genomic_DNA"/>
</dbReference>
<name>A0ABX2TJ72_9PROT</name>
<comment type="function">
    <text evidence="7">Provides the (R)-glutamate required for cell wall biosynthesis.</text>
</comment>
<keyword evidence="3 7" id="KW-0133">Cell shape</keyword>
<keyword evidence="6 7" id="KW-0961">Cell wall biogenesis/degradation</keyword>
<reference evidence="8 9" key="1">
    <citation type="submission" date="2020-05" db="EMBL/GenBank/DDBJ databases">
        <title>Azospirillum oleiclasticum sp. nov, a nitrogen-fixing and heavy crude oil-emulsifying bacterium isolated from the crude oil of Yumen Oilfield.</title>
        <authorList>
            <person name="Wu D."/>
            <person name="Cai M."/>
            <person name="Zhang X."/>
        </authorList>
    </citation>
    <scope>NUCLEOTIDE SEQUENCE [LARGE SCALE GENOMIC DNA]</scope>
    <source>
        <strain evidence="8 9">ROY-1-1-2</strain>
    </source>
</reference>
<protein>
    <recommendedName>
        <fullName evidence="2 7">Glutamate racemase</fullName>
        <ecNumber evidence="2 7">5.1.1.3</ecNumber>
    </recommendedName>
</protein>
<dbReference type="InterPro" id="IPR015942">
    <property type="entry name" value="Asp/Glu/hydantoin_racemase"/>
</dbReference>
<evidence type="ECO:0000256" key="4">
    <source>
        <dbReference type="ARBA" id="ARBA00022984"/>
    </source>
</evidence>
<comment type="catalytic activity">
    <reaction evidence="1 7">
        <text>L-glutamate = D-glutamate</text>
        <dbReference type="Rhea" id="RHEA:12813"/>
        <dbReference type="ChEBI" id="CHEBI:29985"/>
        <dbReference type="ChEBI" id="CHEBI:29986"/>
        <dbReference type="EC" id="5.1.1.3"/>
    </reaction>
</comment>
<evidence type="ECO:0000256" key="1">
    <source>
        <dbReference type="ARBA" id="ARBA00001602"/>
    </source>
</evidence>
<feature type="binding site" evidence="7">
    <location>
        <begin position="5"/>
        <end position="6"/>
    </location>
    <ligand>
        <name>substrate</name>
    </ligand>
</feature>
<dbReference type="PANTHER" id="PTHR21198">
    <property type="entry name" value="GLUTAMATE RACEMASE"/>
    <property type="match status" value="1"/>
</dbReference>
<feature type="active site" description="Proton donor/acceptor" evidence="7">
    <location>
        <position position="199"/>
    </location>
</feature>